<name>A0ACC6P1T4_9BURK</name>
<sequence>MTRKTTLSLLAILLATGSAAAYAAKGSTENDAAAVLQAQVPLAQAVAIAEQHVKGKASKAEYENSKQGWVYDVEVVSGAQVFDVRVDAAKGTVISSAADTADRDDDQDKKD</sequence>
<evidence type="ECO:0000313" key="2">
    <source>
        <dbReference type="Proteomes" id="UP001364695"/>
    </source>
</evidence>
<accession>A0ACC6P1T4</accession>
<evidence type="ECO:0000313" key="1">
    <source>
        <dbReference type="EMBL" id="MEJ7138158.1"/>
    </source>
</evidence>
<protein>
    <submittedName>
        <fullName evidence="1">PepSY domain-containing protein</fullName>
    </submittedName>
</protein>
<reference evidence="1" key="1">
    <citation type="submission" date="2023-10" db="EMBL/GenBank/DDBJ databases">
        <title>Amphibacter perezi, gen. nov., sp. nov. a novel taxa of the family Comamonadaceae, class Betaproteobacteria isolated from the skin microbiota of Pelophylax perezi from different populations.</title>
        <authorList>
            <person name="Costa S."/>
            <person name="Proenca D.N."/>
            <person name="Lopes I."/>
            <person name="Morais P.V."/>
        </authorList>
    </citation>
    <scope>NUCLEOTIDE SEQUENCE</scope>
    <source>
        <strain evidence="1">SL12-8</strain>
    </source>
</reference>
<dbReference type="EMBL" id="JAWDIE010000008">
    <property type="protein sequence ID" value="MEJ7138158.1"/>
    <property type="molecule type" value="Genomic_DNA"/>
</dbReference>
<gene>
    <name evidence="1" type="ORF">RV045_06895</name>
</gene>
<proteinExistence type="predicted"/>
<comment type="caution">
    <text evidence="1">The sequence shown here is derived from an EMBL/GenBank/DDBJ whole genome shotgun (WGS) entry which is preliminary data.</text>
</comment>
<dbReference type="Proteomes" id="UP001364695">
    <property type="component" value="Unassembled WGS sequence"/>
</dbReference>
<organism evidence="1 2">
    <name type="scientific">Amphibiibacter pelophylacis</name>
    <dbReference type="NCBI Taxonomy" id="1799477"/>
    <lineage>
        <taxon>Bacteria</taxon>
        <taxon>Pseudomonadati</taxon>
        <taxon>Pseudomonadota</taxon>
        <taxon>Betaproteobacteria</taxon>
        <taxon>Burkholderiales</taxon>
        <taxon>Sphaerotilaceae</taxon>
        <taxon>Amphibiibacter</taxon>
    </lineage>
</organism>
<keyword evidence="2" id="KW-1185">Reference proteome</keyword>